<sequence>MRRTAVVATLKKLHLDPHQPPRDFESLYAYALVEQLYGQPVPVLALFHDEYVQRAFQRSFDSDDWVHLRREIDLAVERNRETSEFGHFGVDIDRTVDSFISKFQELVSRSRVAYETRVENKVDDVREMLEQVLKTRNDEEELRLAEEPGRAKSSPAERLMADASAWFSAVGYTIDKSCSSRPGSSALIVNVPTRRPGRFDRVCVLCVEGELGLHHLEELDRLIDDEAAAEGWGVAQLRVSEAARRKAEASEDRFSCFSFDELIDLEVNFEPYIESLLETVASRKIDTRYVPLSCRKEEIDPATDKPLDMSNYDWRKGGLDKYVEAWLTDPTKKHLSLLGEFGMGKSWFSLHFASKMAHAWKDAKAQGLPRPRVPLVIPLRDYAKQTSVAALISEFFFNKHQTGLRSYDAFRILNRMGRLLLIFDGFDEMASRIDRNVMVANFWELAKAVEPGAKVLLSSRTEHFPESKEARALFEARVSASASNRPTDGPTFEIVELVPFDDEQIKMMLGNVLSTDKVDLVMANEDVRDLMRRPVMSELVIDALPEIERGAPMDLTRIYLYAVQRKMDRDVSSERTFTSRADKLFFLSEVAWEMLSTNNLSLNYRDFPSKLRACFGPVVESRRDLDFWEQDMRSQGMLVRNANGDYGPSHKSLLEFLAAYKITAELGLLAGDYLALIPAAGQSNEAVYSWSSYFASRDQEGSLPPLREFTSEPVERLVETFGSLEFNPVVYDFLASMLSEHPTVREKLIEHVQSTRGLTDAGVLGGNCANILGYMNGTLANADLRGCDLAGFRTEDMPQPLMSLASADLREASLKNANLAALDKTGATFLGAALQGTKILDSAVQPRMAVVHEDGSVTALVVRSLEDRRTVGERVVHWPTGELAGPRSEFALDSESNRSRGKWWRVGSVFDSFERGSWGYSSAGATLIYSPQGQLLKQLPVSVVQKIVWGGRKAYVVDVEGRAFDWKVVDAEDASPLKSIPRCRPEGADSFTYYIMDSEIRVWARSDSWSKLFSISCESGDWVEVDSLSLGTRDSISEDRHPIPQIFANEESVFMTKKGVFASFQRAAAEPALADLAKTSISTFVPNRDSIVLGDGRIVSLWDTGGERWERIWKVTLGSEFMSVGVSPDGSKVMVSCSSGELSIFAVSSGKLLSREMFNPHLRGALFNSLCGLDDSEIASVRLAGGVFE</sequence>
<dbReference type="Gene3D" id="2.130.10.10">
    <property type="entry name" value="YVTN repeat-like/Quinoprotein amine dehydrogenase"/>
    <property type="match status" value="1"/>
</dbReference>
<dbReference type="SUPFAM" id="SSF52540">
    <property type="entry name" value="P-loop containing nucleoside triphosphate hydrolases"/>
    <property type="match status" value="1"/>
</dbReference>
<dbReference type="SUPFAM" id="SSF141571">
    <property type="entry name" value="Pentapeptide repeat-like"/>
    <property type="match status" value="1"/>
</dbReference>
<dbReference type="Gene3D" id="2.160.20.80">
    <property type="entry name" value="E3 ubiquitin-protein ligase SopA"/>
    <property type="match status" value="1"/>
</dbReference>
<dbReference type="InterPro" id="IPR054557">
    <property type="entry name" value="NA-iREase1_dom"/>
</dbReference>
<gene>
    <name evidence="2" type="ORF">PYS65_16585</name>
</gene>
<proteinExistence type="predicted"/>
<dbReference type="InterPro" id="IPR054610">
    <property type="entry name" value="NNH"/>
</dbReference>
<dbReference type="Pfam" id="PF22722">
    <property type="entry name" value="NA-iREase1"/>
    <property type="match status" value="1"/>
</dbReference>
<evidence type="ECO:0000313" key="3">
    <source>
        <dbReference type="Proteomes" id="UP001216440"/>
    </source>
</evidence>
<dbReference type="EMBL" id="CP121682">
    <property type="protein sequence ID" value="WGD41646.1"/>
    <property type="molecule type" value="Genomic_DNA"/>
</dbReference>
<dbReference type="InterPro" id="IPR015943">
    <property type="entry name" value="WD40/YVTN_repeat-like_dom_sf"/>
</dbReference>
<dbReference type="Pfam" id="PF22736">
    <property type="entry name" value="NNH5"/>
    <property type="match status" value="1"/>
</dbReference>
<feature type="domain" description="NACHT" evidence="1">
    <location>
        <begin position="333"/>
        <end position="461"/>
    </location>
</feature>
<dbReference type="SUPFAM" id="SSF50998">
    <property type="entry name" value="Quinoprotein alcohol dehydrogenase-like"/>
    <property type="match status" value="1"/>
</dbReference>
<dbReference type="InterPro" id="IPR027417">
    <property type="entry name" value="P-loop_NTPase"/>
</dbReference>
<keyword evidence="3" id="KW-1185">Reference proteome</keyword>
<accession>A0ABY8K407</accession>
<dbReference type="PROSITE" id="PS50837">
    <property type="entry name" value="NACHT"/>
    <property type="match status" value="1"/>
</dbReference>
<dbReference type="Pfam" id="PF05729">
    <property type="entry name" value="NACHT"/>
    <property type="match status" value="1"/>
</dbReference>
<evidence type="ECO:0000313" key="2">
    <source>
        <dbReference type="EMBL" id="WGD41646.1"/>
    </source>
</evidence>
<name>A0ABY8K407_9ACTN</name>
<dbReference type="Proteomes" id="UP001216440">
    <property type="component" value="Chromosome"/>
</dbReference>
<protein>
    <submittedName>
        <fullName evidence="2">NACHT domain-containing protein</fullName>
    </submittedName>
</protein>
<evidence type="ECO:0000259" key="1">
    <source>
        <dbReference type="PROSITE" id="PS50837"/>
    </source>
</evidence>
<organism evidence="2 3">
    <name type="scientific">Streptomyces cathayae</name>
    <dbReference type="NCBI Taxonomy" id="3031124"/>
    <lineage>
        <taxon>Bacteria</taxon>
        <taxon>Bacillati</taxon>
        <taxon>Actinomycetota</taxon>
        <taxon>Actinomycetes</taxon>
        <taxon>Kitasatosporales</taxon>
        <taxon>Streptomycetaceae</taxon>
        <taxon>Streptomyces</taxon>
    </lineage>
</organism>
<dbReference type="Gene3D" id="3.40.50.300">
    <property type="entry name" value="P-loop containing nucleotide triphosphate hydrolases"/>
    <property type="match status" value="1"/>
</dbReference>
<dbReference type="InterPro" id="IPR011047">
    <property type="entry name" value="Quinoprotein_ADH-like_sf"/>
</dbReference>
<reference evidence="2 3" key="1">
    <citation type="submission" date="2023-03" db="EMBL/GenBank/DDBJ databases">
        <authorList>
            <person name="Mo P."/>
        </authorList>
    </citation>
    <scope>NUCLEOTIDE SEQUENCE [LARGE SCALE GENOMIC DNA]</scope>
    <source>
        <strain evidence="2 3">HUAS 5</strain>
    </source>
</reference>
<dbReference type="InterPro" id="IPR007111">
    <property type="entry name" value="NACHT_NTPase"/>
</dbReference>